<dbReference type="EMBL" id="VJXX01000001">
    <property type="protein sequence ID" value="MPY09775.1"/>
    <property type="molecule type" value="Genomic_DNA"/>
</dbReference>
<evidence type="ECO:0000313" key="3">
    <source>
        <dbReference type="EMBL" id="MPY09775.1"/>
    </source>
</evidence>
<dbReference type="SUPFAM" id="SSF52402">
    <property type="entry name" value="Adenine nucleotide alpha hydrolases-like"/>
    <property type="match status" value="1"/>
</dbReference>
<dbReference type="InterPro" id="IPR006015">
    <property type="entry name" value="Universal_stress_UspA"/>
</dbReference>
<protein>
    <submittedName>
        <fullName evidence="3">Universal stress protein</fullName>
    </submittedName>
</protein>
<gene>
    <name evidence="3" type="ORF">FNH21_03400</name>
</gene>
<dbReference type="AlphaFoldDB" id="A0A7X1TMR4"/>
<dbReference type="PRINTS" id="PR01438">
    <property type="entry name" value="UNVRSLSTRESS"/>
</dbReference>
<comment type="similarity">
    <text evidence="1">Belongs to the universal stress protein A family.</text>
</comment>
<keyword evidence="4" id="KW-1185">Reference proteome</keyword>
<dbReference type="InterPro" id="IPR014729">
    <property type="entry name" value="Rossmann-like_a/b/a_fold"/>
</dbReference>
<dbReference type="Pfam" id="PF00582">
    <property type="entry name" value="Usp"/>
    <property type="match status" value="1"/>
</dbReference>
<dbReference type="CDD" id="cd00293">
    <property type="entry name" value="USP-like"/>
    <property type="match status" value="1"/>
</dbReference>
<feature type="domain" description="UspA" evidence="2">
    <location>
        <begin position="8"/>
        <end position="141"/>
    </location>
</feature>
<sequence>MRTLTRAQIVVGVDGSPSSVSALQCAQKLAPALGATIRVVIAWDYPPKFPGYVPLDTSEFAEVAKEHLSNALYAAFRGDVPDDLQSSVVYAHPVQALIDASRDAALLIVGRHGRGSLHHLFLVSVSTACISEARCPVLVVREAPGSI</sequence>
<reference evidence="4" key="1">
    <citation type="submission" date="2019-07" db="EMBL/GenBank/DDBJ databases">
        <title>Arthrobacter KR32 sp. nov., isolated from mountain cheese made of cows milk.</title>
        <authorList>
            <person name="Flegler A."/>
        </authorList>
    </citation>
    <scope>NUCLEOTIDE SEQUENCE [LARGE SCALE GENOMIC DNA]</scope>
    <source>
        <strain evidence="4">KR32</strain>
    </source>
</reference>
<dbReference type="InterPro" id="IPR006016">
    <property type="entry name" value="UspA"/>
</dbReference>
<organism evidence="3 4">
    <name type="scientific">Arthrobacter bussei</name>
    <dbReference type="NCBI Taxonomy" id="2594179"/>
    <lineage>
        <taxon>Bacteria</taxon>
        <taxon>Bacillati</taxon>
        <taxon>Actinomycetota</taxon>
        <taxon>Actinomycetes</taxon>
        <taxon>Micrococcales</taxon>
        <taxon>Micrococcaceae</taxon>
        <taxon>Arthrobacter</taxon>
    </lineage>
</organism>
<accession>A0A7X1TMR4</accession>
<dbReference type="PANTHER" id="PTHR46268">
    <property type="entry name" value="STRESS RESPONSE PROTEIN NHAX"/>
    <property type="match status" value="1"/>
</dbReference>
<dbReference type="PANTHER" id="PTHR46268:SF6">
    <property type="entry name" value="UNIVERSAL STRESS PROTEIN UP12"/>
    <property type="match status" value="1"/>
</dbReference>
<evidence type="ECO:0000259" key="2">
    <source>
        <dbReference type="Pfam" id="PF00582"/>
    </source>
</evidence>
<dbReference type="Proteomes" id="UP000326464">
    <property type="component" value="Unassembled WGS sequence"/>
</dbReference>
<proteinExistence type="inferred from homology"/>
<evidence type="ECO:0000313" key="4">
    <source>
        <dbReference type="Proteomes" id="UP000326464"/>
    </source>
</evidence>
<comment type="caution">
    <text evidence="3">The sequence shown here is derived from an EMBL/GenBank/DDBJ whole genome shotgun (WGS) entry which is preliminary data.</text>
</comment>
<name>A0A7X1TMR4_9MICC</name>
<dbReference type="RefSeq" id="WP_191931572.1">
    <property type="nucleotide sequence ID" value="NZ_VJXX01000001.1"/>
</dbReference>
<dbReference type="Gene3D" id="3.40.50.620">
    <property type="entry name" value="HUPs"/>
    <property type="match status" value="1"/>
</dbReference>
<evidence type="ECO:0000256" key="1">
    <source>
        <dbReference type="ARBA" id="ARBA00008791"/>
    </source>
</evidence>